<organism evidence="2 3">
    <name type="scientific">Haladaptatus pallidirubidus</name>
    <dbReference type="NCBI Taxonomy" id="1008152"/>
    <lineage>
        <taxon>Archaea</taxon>
        <taxon>Methanobacteriati</taxon>
        <taxon>Methanobacteriota</taxon>
        <taxon>Stenosarchaea group</taxon>
        <taxon>Halobacteria</taxon>
        <taxon>Halobacteriales</taxon>
        <taxon>Haladaptataceae</taxon>
        <taxon>Haladaptatus</taxon>
    </lineage>
</organism>
<protein>
    <submittedName>
        <fullName evidence="2">Uncharacterized protein</fullName>
    </submittedName>
</protein>
<gene>
    <name evidence="2" type="ORF">GCM10025751_04570</name>
</gene>
<dbReference type="AlphaFoldDB" id="A0AAV3UBM6"/>
<name>A0AAV3UBM6_9EURY</name>
<dbReference type="Proteomes" id="UP001501729">
    <property type="component" value="Unassembled WGS sequence"/>
</dbReference>
<reference evidence="2 3" key="1">
    <citation type="journal article" date="2019" name="Int. J. Syst. Evol. Microbiol.">
        <title>The Global Catalogue of Microorganisms (GCM) 10K type strain sequencing project: providing services to taxonomists for standard genome sequencing and annotation.</title>
        <authorList>
            <consortium name="The Broad Institute Genomics Platform"/>
            <consortium name="The Broad Institute Genome Sequencing Center for Infectious Disease"/>
            <person name="Wu L."/>
            <person name="Ma J."/>
        </authorList>
    </citation>
    <scope>NUCLEOTIDE SEQUENCE [LARGE SCALE GENOMIC DNA]</scope>
    <source>
        <strain evidence="2 3">JCM 17504</strain>
    </source>
</reference>
<proteinExistence type="predicted"/>
<evidence type="ECO:0000313" key="3">
    <source>
        <dbReference type="Proteomes" id="UP001501729"/>
    </source>
</evidence>
<dbReference type="GeneID" id="68615144"/>
<keyword evidence="3" id="KW-1185">Reference proteome</keyword>
<comment type="caution">
    <text evidence="2">The sequence shown here is derived from an EMBL/GenBank/DDBJ whole genome shotgun (WGS) entry which is preliminary data.</text>
</comment>
<feature type="region of interest" description="Disordered" evidence="1">
    <location>
        <begin position="41"/>
        <end position="66"/>
    </location>
</feature>
<evidence type="ECO:0000256" key="1">
    <source>
        <dbReference type="SAM" id="MobiDB-lite"/>
    </source>
</evidence>
<dbReference type="RefSeq" id="WP_227775260.1">
    <property type="nucleotide sequence ID" value="NZ_BAABKX010000001.1"/>
</dbReference>
<sequence length="146" mass="14794">MVEFSTEAILDVDVSDRSLKKTRSKIQDSIGDVTVDVTVPGGQIGGRRRGGGGGGGQMAAPGGSRNRLSRLGAATDTTNKLLTLQLEEIRDLHETVEKMAASEGGGLPLLPLAGLAGMLGGGGLKAGLAKGLKSALGRLKKFGKGA</sequence>
<evidence type="ECO:0000313" key="2">
    <source>
        <dbReference type="EMBL" id="GAA5041871.1"/>
    </source>
</evidence>
<accession>A0AAV3UBM6</accession>
<dbReference type="EMBL" id="BAABKX010000001">
    <property type="protein sequence ID" value="GAA5041871.1"/>
    <property type="molecule type" value="Genomic_DNA"/>
</dbReference>